<reference evidence="6 7" key="1">
    <citation type="journal article" date="2021" name="BMC Biol.">
        <title>Horizontally acquired antibacterial genes associated with adaptive radiation of ladybird beetles.</title>
        <authorList>
            <person name="Li H.S."/>
            <person name="Tang X.F."/>
            <person name="Huang Y.H."/>
            <person name="Xu Z.Y."/>
            <person name="Chen M.L."/>
            <person name="Du X.Y."/>
            <person name="Qiu B.Y."/>
            <person name="Chen P.T."/>
            <person name="Zhang W."/>
            <person name="Slipinski A."/>
            <person name="Escalona H.E."/>
            <person name="Waterhouse R.M."/>
            <person name="Zwick A."/>
            <person name="Pang H."/>
        </authorList>
    </citation>
    <scope>NUCLEOTIDE SEQUENCE [LARGE SCALE GENOMIC DNA]</scope>
    <source>
        <strain evidence="6">SYSU2018</strain>
    </source>
</reference>
<sequence length="635" mass="72835">METKVDFRGNSHLAGAKVSGDSSPVFTWSPLPPRRQLSFTKKDAKLSHRISEDELYPNCDVNVWLRSCEKEIIEPLEGTVKGEIPKWLKGCLLRNGPGSLKVGNEYFEHLFDSSALIHRFNISDGKITYQCRFLNSNVYRRNWEAKRIVMTEFGTKAVADPCHSIFDRVAAIFNPQLNQSDNAMISLYPFGDEMYAFGEIPVIHKINVETLETEKQVDISENVSIVHHTSHPHVLNNGDVYNLAMSVGSKGPYFNIVKFPSVLPGSLENTFEKAEILASIPARWPFYPSYMHTFGLTENFFLIVEQPLNLAATAIIATKLRNEPLAGCFRWYPEEYTQINVISRKTGMLSCKFYAEAFFYLHIINQYEDSDHIVIDICVYRDPSMLDCMYVETMKGMHHNPDYAKMFRGRPARYVLPLNPEAFNGDVTTNLVKLQRTKSRAFYLTNGDIFIEPERLCDIGCETPRIHYEQFLGKPYRFFYAISSDVDAENPGTIIKVDIHTKTAKKWCEPNCYPSEPIFVPSPEPKFEDDGVVISAMVWGGEDVNHAGVIILNAVTFKEIARAEFHTPSPVPKCLHGWFVHKKDENCRIINKTMNLYSILCNYREKIQFELNVEYAPIFKYALSDSEFFYFFLIK</sequence>
<evidence type="ECO:0000256" key="1">
    <source>
        <dbReference type="ARBA" id="ARBA00006787"/>
    </source>
</evidence>
<dbReference type="InterPro" id="IPR004294">
    <property type="entry name" value="Carotenoid_Oase"/>
</dbReference>
<feature type="binding site" evidence="5">
    <location>
        <position position="231"/>
    </location>
    <ligand>
        <name>Fe cation</name>
        <dbReference type="ChEBI" id="CHEBI:24875"/>
        <note>catalytic</note>
    </ligand>
</feature>
<gene>
    <name evidence="6" type="ORF">HHI36_003630</name>
</gene>
<dbReference type="GO" id="GO:0046872">
    <property type="term" value="F:metal ion binding"/>
    <property type="evidence" value="ECO:0007669"/>
    <property type="project" value="UniProtKB-KW"/>
</dbReference>
<evidence type="ECO:0000256" key="2">
    <source>
        <dbReference type="ARBA" id="ARBA00022723"/>
    </source>
</evidence>
<comment type="similarity">
    <text evidence="1">Belongs to the carotenoid oxygenase family.</text>
</comment>
<keyword evidence="3" id="KW-0560">Oxidoreductase</keyword>
<keyword evidence="2 5" id="KW-0479">Metal-binding</keyword>
<organism evidence="6 7">
    <name type="scientific">Cryptolaemus montrouzieri</name>
    <dbReference type="NCBI Taxonomy" id="559131"/>
    <lineage>
        <taxon>Eukaryota</taxon>
        <taxon>Metazoa</taxon>
        <taxon>Ecdysozoa</taxon>
        <taxon>Arthropoda</taxon>
        <taxon>Hexapoda</taxon>
        <taxon>Insecta</taxon>
        <taxon>Pterygota</taxon>
        <taxon>Neoptera</taxon>
        <taxon>Endopterygota</taxon>
        <taxon>Coleoptera</taxon>
        <taxon>Polyphaga</taxon>
        <taxon>Cucujiformia</taxon>
        <taxon>Coccinelloidea</taxon>
        <taxon>Coccinellidae</taxon>
        <taxon>Scymninae</taxon>
        <taxon>Scymnini</taxon>
        <taxon>Cryptolaemus</taxon>
    </lineage>
</organism>
<feature type="binding site" evidence="5">
    <location>
        <position position="362"/>
    </location>
    <ligand>
        <name>Fe cation</name>
        <dbReference type="ChEBI" id="CHEBI:24875"/>
        <note>catalytic</note>
    </ligand>
</feature>
<evidence type="ECO:0008006" key="8">
    <source>
        <dbReference type="Google" id="ProtNLM"/>
    </source>
</evidence>
<comment type="cofactor">
    <cofactor evidence="5">
        <name>Fe(2+)</name>
        <dbReference type="ChEBI" id="CHEBI:29033"/>
    </cofactor>
    <text evidence="5">Binds 1 Fe(2+) ion per subunit.</text>
</comment>
<dbReference type="PANTHER" id="PTHR10543:SF24">
    <property type="entry name" value="CAROTENOID ISOMEROOXYGENASE"/>
    <property type="match status" value="1"/>
</dbReference>
<dbReference type="Pfam" id="PF03055">
    <property type="entry name" value="RPE65"/>
    <property type="match status" value="1"/>
</dbReference>
<evidence type="ECO:0000256" key="5">
    <source>
        <dbReference type="PIRSR" id="PIRSR604294-1"/>
    </source>
</evidence>
<feature type="binding site" evidence="5">
    <location>
        <position position="292"/>
    </location>
    <ligand>
        <name>Fe cation</name>
        <dbReference type="ChEBI" id="CHEBI:24875"/>
        <note>catalytic</note>
    </ligand>
</feature>
<dbReference type="PANTHER" id="PTHR10543">
    <property type="entry name" value="BETA-CAROTENE DIOXYGENASE"/>
    <property type="match status" value="1"/>
</dbReference>
<name>A0ABD2PES7_9CUCU</name>
<protein>
    <recommendedName>
        <fullName evidence="8">Carotenoid isomerooxygenase</fullName>
    </recommendedName>
</protein>
<proteinExistence type="inferred from homology"/>
<dbReference type="GO" id="GO:0016491">
    <property type="term" value="F:oxidoreductase activity"/>
    <property type="evidence" value="ECO:0007669"/>
    <property type="project" value="UniProtKB-KW"/>
</dbReference>
<keyword evidence="7" id="KW-1185">Reference proteome</keyword>
<evidence type="ECO:0000313" key="7">
    <source>
        <dbReference type="Proteomes" id="UP001516400"/>
    </source>
</evidence>
<accession>A0ABD2PES7</accession>
<evidence type="ECO:0000256" key="4">
    <source>
        <dbReference type="ARBA" id="ARBA00023004"/>
    </source>
</evidence>
<dbReference type="EMBL" id="JABFTP020000185">
    <property type="protein sequence ID" value="KAL3289195.1"/>
    <property type="molecule type" value="Genomic_DNA"/>
</dbReference>
<evidence type="ECO:0000313" key="6">
    <source>
        <dbReference type="EMBL" id="KAL3289195.1"/>
    </source>
</evidence>
<comment type="caution">
    <text evidence="6">The sequence shown here is derived from an EMBL/GenBank/DDBJ whole genome shotgun (WGS) entry which is preliminary data.</text>
</comment>
<dbReference type="AlphaFoldDB" id="A0ABD2PES7"/>
<keyword evidence="4 5" id="KW-0408">Iron</keyword>
<evidence type="ECO:0000256" key="3">
    <source>
        <dbReference type="ARBA" id="ARBA00023002"/>
    </source>
</evidence>
<dbReference type="Proteomes" id="UP001516400">
    <property type="component" value="Unassembled WGS sequence"/>
</dbReference>
<feature type="binding site" evidence="5">
    <location>
        <position position="576"/>
    </location>
    <ligand>
        <name>Fe cation</name>
        <dbReference type="ChEBI" id="CHEBI:24875"/>
        <note>catalytic</note>
    </ligand>
</feature>